<gene>
    <name evidence="7" type="primary">lhgO</name>
    <name evidence="7" type="ORF">ACFOPX_08040</name>
</gene>
<accession>A0ABV7ZJT9</accession>
<dbReference type="PANTHER" id="PTHR43104:SF2">
    <property type="entry name" value="L-2-HYDROXYGLUTARATE DEHYDROGENASE, MITOCHONDRIAL"/>
    <property type="match status" value="1"/>
</dbReference>
<dbReference type="NCBIfam" id="NF008726">
    <property type="entry name" value="PRK11728.1"/>
    <property type="match status" value="1"/>
</dbReference>
<dbReference type="InterPro" id="IPR006076">
    <property type="entry name" value="FAD-dep_OxRdtase"/>
</dbReference>
<dbReference type="Gene3D" id="3.50.50.60">
    <property type="entry name" value="FAD/NAD(P)-binding domain"/>
    <property type="match status" value="1"/>
</dbReference>
<dbReference type="Proteomes" id="UP001595783">
    <property type="component" value="Unassembled WGS sequence"/>
</dbReference>
<evidence type="ECO:0000313" key="7">
    <source>
        <dbReference type="EMBL" id="MFC3848455.1"/>
    </source>
</evidence>
<sequence length="402" mass="44796">MAVIYDCVVVGGGILGHSVAMQLSEKYPDLRVALLEKERESAMHQTGRNSGVIHAGVYYTPGTLKANFCYEGNKATKAFCKDNGIVYEQCGKLLVASDEMELKRMEALLERTKENGLDRTRLDAQELREMETNIVGLGGIFFPTSAIVNYAEITRAMAKRFQERGGEILYNAEVVALSEHARGVKISSRRGVVETNYLVTCCGLHSDRLVKMLGITPNFVICPFRGEYFRLASQHNHIVKHLIYPIPDPSMPFLGVHLTKMIDGGVSVGPNAVLAFKREGYNKSDVNLRDLKEMMMHRGVRKVIQKYLKAGLVEFKHSFCKKSYLSLVQKYCPSLKLQDLQPHPSGVRAQAVSTDGELIEDFLFYNTERSVNVCNAPSPAATSALPIGAYIVQQLEKCWHGL</sequence>
<evidence type="ECO:0000313" key="8">
    <source>
        <dbReference type="Proteomes" id="UP001595783"/>
    </source>
</evidence>
<organism evidence="7 8">
    <name type="scientific">Helicobacter baculiformis</name>
    <dbReference type="NCBI Taxonomy" id="427351"/>
    <lineage>
        <taxon>Bacteria</taxon>
        <taxon>Pseudomonadati</taxon>
        <taxon>Campylobacterota</taxon>
        <taxon>Epsilonproteobacteria</taxon>
        <taxon>Campylobacterales</taxon>
        <taxon>Helicobacteraceae</taxon>
        <taxon>Helicobacter</taxon>
    </lineage>
</organism>
<keyword evidence="2" id="KW-0285">Flavoprotein</keyword>
<evidence type="ECO:0000256" key="3">
    <source>
        <dbReference type="ARBA" id="ARBA00022827"/>
    </source>
</evidence>
<evidence type="ECO:0000259" key="6">
    <source>
        <dbReference type="Pfam" id="PF01266"/>
    </source>
</evidence>
<protein>
    <submittedName>
        <fullName evidence="7">L-2-hydroxyglutarate oxidase</fullName>
        <ecNumber evidence="7">1.1.3.-</ecNumber>
    </submittedName>
</protein>
<evidence type="ECO:0000256" key="2">
    <source>
        <dbReference type="ARBA" id="ARBA00022630"/>
    </source>
</evidence>
<keyword evidence="4 7" id="KW-0560">Oxidoreductase</keyword>
<dbReference type="GO" id="GO:0016491">
    <property type="term" value="F:oxidoreductase activity"/>
    <property type="evidence" value="ECO:0007669"/>
    <property type="project" value="UniProtKB-KW"/>
</dbReference>
<dbReference type="Pfam" id="PF01266">
    <property type="entry name" value="DAO"/>
    <property type="match status" value="1"/>
</dbReference>
<dbReference type="PANTHER" id="PTHR43104">
    <property type="entry name" value="L-2-HYDROXYGLUTARATE DEHYDROGENASE, MITOCHONDRIAL"/>
    <property type="match status" value="1"/>
</dbReference>
<comment type="similarity">
    <text evidence="5">Belongs to the L2HGDH family.</text>
</comment>
<reference evidence="8" key="1">
    <citation type="journal article" date="2019" name="Int. J. Syst. Evol. Microbiol.">
        <title>The Global Catalogue of Microorganisms (GCM) 10K type strain sequencing project: providing services to taxonomists for standard genome sequencing and annotation.</title>
        <authorList>
            <consortium name="The Broad Institute Genomics Platform"/>
            <consortium name="The Broad Institute Genome Sequencing Center for Infectious Disease"/>
            <person name="Wu L."/>
            <person name="Ma J."/>
        </authorList>
    </citation>
    <scope>NUCLEOTIDE SEQUENCE [LARGE SCALE GENOMIC DNA]</scope>
    <source>
        <strain evidence="8">CCUG 53816</strain>
    </source>
</reference>
<proteinExistence type="inferred from homology"/>
<dbReference type="RefSeq" id="WP_104752743.1">
    <property type="nucleotide sequence ID" value="NZ_FZMF01000044.1"/>
</dbReference>
<name>A0ABV7ZJT9_9HELI</name>
<feature type="domain" description="FAD dependent oxidoreductase" evidence="6">
    <location>
        <begin position="6"/>
        <end position="393"/>
    </location>
</feature>
<dbReference type="EMBL" id="JBHRZO010000055">
    <property type="protein sequence ID" value="MFC3848455.1"/>
    <property type="molecule type" value="Genomic_DNA"/>
</dbReference>
<keyword evidence="3" id="KW-0274">FAD</keyword>
<evidence type="ECO:0000256" key="5">
    <source>
        <dbReference type="ARBA" id="ARBA00037941"/>
    </source>
</evidence>
<dbReference type="SUPFAM" id="SSF51905">
    <property type="entry name" value="FAD/NAD(P)-binding domain"/>
    <property type="match status" value="1"/>
</dbReference>
<dbReference type="Gene3D" id="3.30.9.10">
    <property type="entry name" value="D-Amino Acid Oxidase, subunit A, domain 2"/>
    <property type="match status" value="1"/>
</dbReference>
<dbReference type="InterPro" id="IPR036188">
    <property type="entry name" value="FAD/NAD-bd_sf"/>
</dbReference>
<comment type="caution">
    <text evidence="7">The sequence shown here is derived from an EMBL/GenBank/DDBJ whole genome shotgun (WGS) entry which is preliminary data.</text>
</comment>
<comment type="cofactor">
    <cofactor evidence="1">
        <name>FAD</name>
        <dbReference type="ChEBI" id="CHEBI:57692"/>
    </cofactor>
</comment>
<evidence type="ECO:0000256" key="1">
    <source>
        <dbReference type="ARBA" id="ARBA00001974"/>
    </source>
</evidence>
<keyword evidence="8" id="KW-1185">Reference proteome</keyword>
<evidence type="ECO:0000256" key="4">
    <source>
        <dbReference type="ARBA" id="ARBA00023002"/>
    </source>
</evidence>
<dbReference type="EC" id="1.1.3.-" evidence="7"/>